<evidence type="ECO:0000256" key="1">
    <source>
        <dbReference type="SAM" id="Phobius"/>
    </source>
</evidence>
<sequence length="55" mass="6337">MFVSLKKNKWQIIISTGTGCAYYYFTRNEIVSMTLTIILVLILRAVKIDNILDPN</sequence>
<keyword evidence="1" id="KW-0812">Transmembrane</keyword>
<reference evidence="2" key="1">
    <citation type="journal article" date="2020" name="Nature">
        <title>Giant virus diversity and host interactions through global metagenomics.</title>
        <authorList>
            <person name="Schulz F."/>
            <person name="Roux S."/>
            <person name="Paez-Espino D."/>
            <person name="Jungbluth S."/>
            <person name="Walsh D.A."/>
            <person name="Denef V.J."/>
            <person name="McMahon K.D."/>
            <person name="Konstantinidis K.T."/>
            <person name="Eloe-Fadrosh E.A."/>
            <person name="Kyrpides N.C."/>
            <person name="Woyke T."/>
        </authorList>
    </citation>
    <scope>NUCLEOTIDE SEQUENCE</scope>
    <source>
        <strain evidence="2">GVMAG-M-3300009422-16</strain>
    </source>
</reference>
<feature type="transmembrane region" description="Helical" evidence="1">
    <location>
        <begin position="30"/>
        <end position="46"/>
    </location>
</feature>
<evidence type="ECO:0000313" key="2">
    <source>
        <dbReference type="EMBL" id="QHS86811.1"/>
    </source>
</evidence>
<organism evidence="2">
    <name type="scientific">viral metagenome</name>
    <dbReference type="NCBI Taxonomy" id="1070528"/>
    <lineage>
        <taxon>unclassified sequences</taxon>
        <taxon>metagenomes</taxon>
        <taxon>organismal metagenomes</taxon>
    </lineage>
</organism>
<dbReference type="AlphaFoldDB" id="A0A6C0B4R9"/>
<protein>
    <submittedName>
        <fullName evidence="2">Uncharacterized protein</fullName>
    </submittedName>
</protein>
<keyword evidence="1" id="KW-0472">Membrane</keyword>
<name>A0A6C0B4R9_9ZZZZ</name>
<proteinExistence type="predicted"/>
<accession>A0A6C0B4R9</accession>
<keyword evidence="1" id="KW-1133">Transmembrane helix</keyword>
<dbReference type="PROSITE" id="PS51257">
    <property type="entry name" value="PROKAR_LIPOPROTEIN"/>
    <property type="match status" value="1"/>
</dbReference>
<dbReference type="EMBL" id="MN739062">
    <property type="protein sequence ID" value="QHS86811.1"/>
    <property type="molecule type" value="Genomic_DNA"/>
</dbReference>